<comment type="similarity">
    <text evidence="2 4">Belongs to the Mediator complex subunit 11 family.</text>
</comment>
<evidence type="ECO:0000256" key="1">
    <source>
        <dbReference type="ARBA" id="ARBA00004123"/>
    </source>
</evidence>
<keyword evidence="4" id="KW-0805">Transcription regulation</keyword>
<dbReference type="Pfam" id="PF10280">
    <property type="entry name" value="Med11"/>
    <property type="match status" value="1"/>
</dbReference>
<name>A0A4P9ZQK7_9FUNG</name>
<feature type="region of interest" description="Disordered" evidence="5">
    <location>
        <begin position="1"/>
        <end position="47"/>
    </location>
</feature>
<dbReference type="InterPro" id="IPR019404">
    <property type="entry name" value="Mediator_Med11"/>
</dbReference>
<dbReference type="GO" id="GO:0003712">
    <property type="term" value="F:transcription coregulator activity"/>
    <property type="evidence" value="ECO:0007669"/>
    <property type="project" value="InterPro"/>
</dbReference>
<feature type="compositionally biased region" description="Polar residues" evidence="5">
    <location>
        <begin position="1"/>
        <end position="20"/>
    </location>
</feature>
<evidence type="ECO:0000256" key="2">
    <source>
        <dbReference type="ARBA" id="ARBA00008186"/>
    </source>
</evidence>
<organism evidence="6 7">
    <name type="scientific">Dimargaris cristalligena</name>
    <dbReference type="NCBI Taxonomy" id="215637"/>
    <lineage>
        <taxon>Eukaryota</taxon>
        <taxon>Fungi</taxon>
        <taxon>Fungi incertae sedis</taxon>
        <taxon>Zoopagomycota</taxon>
        <taxon>Kickxellomycotina</taxon>
        <taxon>Dimargaritomycetes</taxon>
        <taxon>Dimargaritales</taxon>
        <taxon>Dimargaritaceae</taxon>
        <taxon>Dimargaris</taxon>
    </lineage>
</organism>
<comment type="subunit">
    <text evidence="4">Component of the Mediator complex.</text>
</comment>
<dbReference type="EMBL" id="ML002879">
    <property type="protein sequence ID" value="RKP35398.1"/>
    <property type="molecule type" value="Genomic_DNA"/>
</dbReference>
<dbReference type="Proteomes" id="UP000268162">
    <property type="component" value="Unassembled WGS sequence"/>
</dbReference>
<evidence type="ECO:0000313" key="6">
    <source>
        <dbReference type="EMBL" id="RKP35398.1"/>
    </source>
</evidence>
<evidence type="ECO:0000256" key="4">
    <source>
        <dbReference type="RuleBase" id="RU364147"/>
    </source>
</evidence>
<dbReference type="GO" id="GO:0016592">
    <property type="term" value="C:mediator complex"/>
    <property type="evidence" value="ECO:0007669"/>
    <property type="project" value="InterPro"/>
</dbReference>
<feature type="compositionally biased region" description="Polar residues" evidence="5">
    <location>
        <begin position="29"/>
        <end position="47"/>
    </location>
</feature>
<evidence type="ECO:0000313" key="7">
    <source>
        <dbReference type="Proteomes" id="UP000268162"/>
    </source>
</evidence>
<dbReference type="Gene3D" id="1.10.287.3490">
    <property type="match status" value="1"/>
</dbReference>
<reference evidence="7" key="1">
    <citation type="journal article" date="2018" name="Nat. Microbiol.">
        <title>Leveraging single-cell genomics to expand the fungal tree of life.</title>
        <authorList>
            <person name="Ahrendt S.R."/>
            <person name="Quandt C.A."/>
            <person name="Ciobanu D."/>
            <person name="Clum A."/>
            <person name="Salamov A."/>
            <person name="Andreopoulos B."/>
            <person name="Cheng J.F."/>
            <person name="Woyke T."/>
            <person name="Pelin A."/>
            <person name="Henrissat B."/>
            <person name="Reynolds N.K."/>
            <person name="Benny G.L."/>
            <person name="Smith M.E."/>
            <person name="James T.Y."/>
            <person name="Grigoriev I.V."/>
        </authorList>
    </citation>
    <scope>NUCLEOTIDE SEQUENCE [LARGE SCALE GENOMIC DNA]</scope>
    <source>
        <strain evidence="7">RSA 468</strain>
    </source>
</reference>
<accession>A0A4P9ZQK7</accession>
<dbReference type="AlphaFoldDB" id="A0A4P9ZQK7"/>
<sequence length="174" mass="19301">MATTSPQYNGDINQDVSRSMATIKFPDLNTPTVSNQPVKSESTQDQESPSAAKIFELNVVEKKIIRLLQIASETLNMLASADHEELLNDSNSTAFLSANSGLKQYDDNTKQYLQLLDEIQLSMRKQYHYLTLSGTAGFNLPVRVSVYDLDKVLDALTRAIGLVRAELTALSNMQ</sequence>
<keyword evidence="4" id="KW-0010">Activator</keyword>
<gene>
    <name evidence="4" type="primary">MED11</name>
    <name evidence="6" type="ORF">BJ085DRAFT_31684</name>
</gene>
<protein>
    <recommendedName>
        <fullName evidence="4">Mediator of RNA polymerase II transcription subunit 11</fullName>
    </recommendedName>
    <alternativeName>
        <fullName evidence="4">Mediator complex subunit 11</fullName>
    </alternativeName>
</protein>
<keyword evidence="4" id="KW-0804">Transcription</keyword>
<comment type="function">
    <text evidence="4">Component of the Mediator complex, a coactivator involved in the regulated transcription of nearly all RNA polymerase II-dependent genes. Mediator functions as a bridge to convey information from gene-specific regulatory proteins to the basal RNA polymerase II transcription machinery. Mediator is recruited to promoters by direct interactions with regulatory proteins and serves as a scaffold for the assembly of a functional pre-initiation complex with RNA polymerase II and the general transcription factors.</text>
</comment>
<dbReference type="GO" id="GO:0006357">
    <property type="term" value="P:regulation of transcription by RNA polymerase II"/>
    <property type="evidence" value="ECO:0007669"/>
    <property type="project" value="InterPro"/>
</dbReference>
<keyword evidence="7" id="KW-1185">Reference proteome</keyword>
<evidence type="ECO:0000256" key="5">
    <source>
        <dbReference type="SAM" id="MobiDB-lite"/>
    </source>
</evidence>
<keyword evidence="3 4" id="KW-0539">Nucleus</keyword>
<proteinExistence type="inferred from homology"/>
<comment type="subcellular location">
    <subcellularLocation>
        <location evidence="1 4">Nucleus</location>
    </subcellularLocation>
</comment>
<evidence type="ECO:0000256" key="3">
    <source>
        <dbReference type="ARBA" id="ARBA00023242"/>
    </source>
</evidence>